<protein>
    <submittedName>
        <fullName evidence="1">Uncharacterized protein</fullName>
    </submittedName>
</protein>
<dbReference type="EMBL" id="FNQH01000001">
    <property type="protein sequence ID" value="SDZ94301.1"/>
    <property type="molecule type" value="Genomic_DNA"/>
</dbReference>
<gene>
    <name evidence="1" type="ORF">SAMN04488525_101684</name>
</gene>
<comment type="caution">
    <text evidence="1">The sequence shown here is derived from an EMBL/GenBank/DDBJ whole genome shotgun (WGS) entry which is preliminary data.</text>
</comment>
<dbReference type="Proteomes" id="UP000199042">
    <property type="component" value="Unassembled WGS sequence"/>
</dbReference>
<dbReference type="RefSeq" id="WP_143033086.1">
    <property type="nucleotide sequence ID" value="NZ_FJNA01000002.1"/>
</dbReference>
<sequence length="114" mass="12679">MKQEIAYLLSSVDGLEDFSTDYPQEMATFPCAIYRTAAEGHAIDAYRNELQTKWTVVIEVYGIKSVSDLAANIADGMRKLGFKVSDKDANVAGLKRIVLECRAIVDNKTKIVFL</sequence>
<evidence type="ECO:0000313" key="1">
    <source>
        <dbReference type="EMBL" id="SDZ94301.1"/>
    </source>
</evidence>
<organism evidence="1 2">
    <name type="scientific">Trichococcus collinsii</name>
    <dbReference type="NCBI Taxonomy" id="157076"/>
    <lineage>
        <taxon>Bacteria</taxon>
        <taxon>Bacillati</taxon>
        <taxon>Bacillota</taxon>
        <taxon>Bacilli</taxon>
        <taxon>Lactobacillales</taxon>
        <taxon>Carnobacteriaceae</taxon>
        <taxon>Trichococcus</taxon>
    </lineage>
</organism>
<name>A0AB37ZXA3_9LACT</name>
<evidence type="ECO:0000313" key="2">
    <source>
        <dbReference type="Proteomes" id="UP000199042"/>
    </source>
</evidence>
<dbReference type="AlphaFoldDB" id="A0AB37ZXA3"/>
<keyword evidence="2" id="KW-1185">Reference proteome</keyword>
<accession>A0AB37ZXA3</accession>
<reference evidence="1 2" key="1">
    <citation type="submission" date="2016-10" db="EMBL/GenBank/DDBJ databases">
        <authorList>
            <person name="Varghese N."/>
            <person name="Submissions S."/>
        </authorList>
    </citation>
    <scope>NUCLEOTIDE SEQUENCE [LARGE SCALE GENOMIC DNA]</scope>
    <source>
        <strain evidence="1 2">DSM 14526</strain>
    </source>
</reference>
<proteinExistence type="predicted"/>